<evidence type="ECO:0000256" key="1">
    <source>
        <dbReference type="SAM" id="MobiDB-lite"/>
    </source>
</evidence>
<evidence type="ECO:0000313" key="2">
    <source>
        <dbReference type="EMBL" id="EFN55704.1"/>
    </source>
</evidence>
<dbReference type="RefSeq" id="XP_005847806.1">
    <property type="nucleotide sequence ID" value="XM_005847744.1"/>
</dbReference>
<name>E1ZER6_CHLVA</name>
<proteinExistence type="predicted"/>
<dbReference type="EMBL" id="GL433844">
    <property type="protein sequence ID" value="EFN55704.1"/>
    <property type="molecule type" value="Genomic_DNA"/>
</dbReference>
<gene>
    <name evidence="2" type="ORF">CHLNCDRAFT_133997</name>
</gene>
<reference evidence="2 3" key="1">
    <citation type="journal article" date="2010" name="Plant Cell">
        <title>The Chlorella variabilis NC64A genome reveals adaptation to photosymbiosis, coevolution with viruses, and cryptic sex.</title>
        <authorList>
            <person name="Blanc G."/>
            <person name="Duncan G."/>
            <person name="Agarkova I."/>
            <person name="Borodovsky M."/>
            <person name="Gurnon J."/>
            <person name="Kuo A."/>
            <person name="Lindquist E."/>
            <person name="Lucas S."/>
            <person name="Pangilinan J."/>
            <person name="Polle J."/>
            <person name="Salamov A."/>
            <person name="Terry A."/>
            <person name="Yamada T."/>
            <person name="Dunigan D.D."/>
            <person name="Grigoriev I.V."/>
            <person name="Claverie J.M."/>
            <person name="Van Etten J.L."/>
        </authorList>
    </citation>
    <scope>NUCLEOTIDE SEQUENCE [LARGE SCALE GENOMIC DNA]</scope>
    <source>
        <strain evidence="2 3">NC64A</strain>
    </source>
</reference>
<feature type="region of interest" description="Disordered" evidence="1">
    <location>
        <begin position="190"/>
        <end position="233"/>
    </location>
</feature>
<keyword evidence="3" id="KW-1185">Reference proteome</keyword>
<sequence length="233" mass="25107">MLMVQLNIRLLLEEAGHPNINIICEKLTYVGVTRFEDDARLPLGIAINSASYAAKALIQASSPAQVAVNPRFLPAYMILGQESDLVVQDVSSFASEGEELSFLQLQARAASVRQIVLGWYRIPSTASQPLEMVVNPMGLKERSKVQAVRVWNSGDSRCKLVTMAVTKSATEAAAAAENVPYPFNMSSDKFNISSSGDDSESESGSGDKAGPDWEAAASEIDWQEAADRALPPS</sequence>
<accession>E1ZER6</accession>
<dbReference type="KEGG" id="cvr:CHLNCDRAFT_133997"/>
<dbReference type="Proteomes" id="UP000008141">
    <property type="component" value="Unassembled WGS sequence"/>
</dbReference>
<dbReference type="GeneID" id="17355152"/>
<evidence type="ECO:0000313" key="3">
    <source>
        <dbReference type="Proteomes" id="UP000008141"/>
    </source>
</evidence>
<dbReference type="AlphaFoldDB" id="E1ZER6"/>
<organism evidence="3">
    <name type="scientific">Chlorella variabilis</name>
    <name type="common">Green alga</name>
    <dbReference type="NCBI Taxonomy" id="554065"/>
    <lineage>
        <taxon>Eukaryota</taxon>
        <taxon>Viridiplantae</taxon>
        <taxon>Chlorophyta</taxon>
        <taxon>core chlorophytes</taxon>
        <taxon>Trebouxiophyceae</taxon>
        <taxon>Chlorellales</taxon>
        <taxon>Chlorellaceae</taxon>
        <taxon>Chlorella clade</taxon>
        <taxon>Chlorella</taxon>
    </lineage>
</organism>
<dbReference type="InParanoid" id="E1ZER6"/>
<dbReference type="OrthoDB" id="410995at2759"/>
<dbReference type="STRING" id="554065.E1ZER6"/>
<protein>
    <submittedName>
        <fullName evidence="2">Uncharacterized protein</fullName>
    </submittedName>
</protein>